<name>A0AAW6H4F1_BACUN</name>
<feature type="signal peptide" evidence="1">
    <location>
        <begin position="1"/>
        <end position="27"/>
    </location>
</feature>
<organism evidence="2 3">
    <name type="scientific">Bacteroides uniformis</name>
    <dbReference type="NCBI Taxonomy" id="820"/>
    <lineage>
        <taxon>Bacteria</taxon>
        <taxon>Pseudomonadati</taxon>
        <taxon>Bacteroidota</taxon>
        <taxon>Bacteroidia</taxon>
        <taxon>Bacteroidales</taxon>
        <taxon>Bacteroidaceae</taxon>
        <taxon>Bacteroides</taxon>
    </lineage>
</organism>
<dbReference type="SUPFAM" id="SSF49464">
    <property type="entry name" value="Carboxypeptidase regulatory domain-like"/>
    <property type="match status" value="1"/>
</dbReference>
<proteinExistence type="predicted"/>
<protein>
    <recommendedName>
        <fullName evidence="4">SusC/RagA family TonB-linked outer membrane protein</fullName>
    </recommendedName>
</protein>
<comment type="caution">
    <text evidence="2">The sequence shown here is derived from an EMBL/GenBank/DDBJ whole genome shotgun (WGS) entry which is preliminary data.</text>
</comment>
<dbReference type="InterPro" id="IPR008969">
    <property type="entry name" value="CarboxyPept-like_regulatory"/>
</dbReference>
<feature type="non-terminal residue" evidence="2">
    <location>
        <position position="62"/>
    </location>
</feature>
<evidence type="ECO:0008006" key="4">
    <source>
        <dbReference type="Google" id="ProtNLM"/>
    </source>
</evidence>
<accession>A0AAW6H4F1</accession>
<dbReference type="EMBL" id="JAQNSI010000283">
    <property type="protein sequence ID" value="MDC1900961.1"/>
    <property type="molecule type" value="Genomic_DNA"/>
</dbReference>
<evidence type="ECO:0000313" key="3">
    <source>
        <dbReference type="Proteomes" id="UP001222603"/>
    </source>
</evidence>
<evidence type="ECO:0000313" key="2">
    <source>
        <dbReference type="EMBL" id="MDC1900961.1"/>
    </source>
</evidence>
<feature type="chain" id="PRO_5043633339" description="SusC/RagA family TonB-linked outer membrane protein" evidence="1">
    <location>
        <begin position="28"/>
        <end position="62"/>
    </location>
</feature>
<dbReference type="Proteomes" id="UP001222603">
    <property type="component" value="Unassembled WGS sequence"/>
</dbReference>
<keyword evidence="1" id="KW-0732">Signal</keyword>
<dbReference type="AlphaFoldDB" id="A0AAW6H4F1"/>
<sequence>MKQVNPRIYRTILTLVLGLFLSVGAYAQNITVKGTVTDATGEPVIGANVLEKGTTNGVITDI</sequence>
<gene>
    <name evidence="2" type="ORF">POZ10_10045</name>
</gene>
<reference evidence="2" key="1">
    <citation type="submission" date="2022-10" db="EMBL/GenBank/DDBJ databases">
        <title>Human gut microbiome strain richness.</title>
        <authorList>
            <person name="Chen-Liaw A."/>
        </authorList>
    </citation>
    <scope>NUCLEOTIDE SEQUENCE</scope>
    <source>
        <strain evidence="2">1001713st1_F9_1001713B170221_170320</strain>
    </source>
</reference>
<dbReference type="RefSeq" id="WP_272201842.1">
    <property type="nucleotide sequence ID" value="NZ_JAQNSI010000283.1"/>
</dbReference>
<evidence type="ECO:0000256" key="1">
    <source>
        <dbReference type="SAM" id="SignalP"/>
    </source>
</evidence>